<organism evidence="2 3">
    <name type="scientific">Colletotrichum lupini</name>
    <dbReference type="NCBI Taxonomy" id="145971"/>
    <lineage>
        <taxon>Eukaryota</taxon>
        <taxon>Fungi</taxon>
        <taxon>Dikarya</taxon>
        <taxon>Ascomycota</taxon>
        <taxon>Pezizomycotina</taxon>
        <taxon>Sordariomycetes</taxon>
        <taxon>Hypocreomycetidae</taxon>
        <taxon>Glomerellales</taxon>
        <taxon>Glomerellaceae</taxon>
        <taxon>Colletotrichum</taxon>
        <taxon>Colletotrichum acutatum species complex</taxon>
    </lineage>
</organism>
<accession>A0A9Q8SS12</accession>
<proteinExistence type="predicted"/>
<evidence type="ECO:0000313" key="3">
    <source>
        <dbReference type="Proteomes" id="UP000830671"/>
    </source>
</evidence>
<dbReference type="EMBL" id="CP019476">
    <property type="protein sequence ID" value="UQC81776.1"/>
    <property type="molecule type" value="Genomic_DNA"/>
</dbReference>
<name>A0A9Q8SS12_9PEZI</name>
<evidence type="ECO:0000256" key="1">
    <source>
        <dbReference type="SAM" id="MobiDB-lite"/>
    </source>
</evidence>
<feature type="region of interest" description="Disordered" evidence="1">
    <location>
        <begin position="1"/>
        <end position="26"/>
    </location>
</feature>
<dbReference type="AlphaFoldDB" id="A0A9Q8SS12"/>
<dbReference type="RefSeq" id="XP_049143400.1">
    <property type="nucleotide sequence ID" value="XM_049286257.1"/>
</dbReference>
<sequence length="315" mass="34950">MDSFSYTGRGYRSSQNNDFPQKRGRGGFTLPYRGSGVAPEHLSAVPVSMAQHETSDTGPSHRFSLEFRANLETVASAGQTWHGRCIQTLRMALLTVAAVRVLIPSKLNSAGRLGIESFCRSATRGSYADLESSGSDGRSRLFATHRYGPFFFVVRWEMPFWHWSGGHVEALSGTIRGGIGALTKRSKSISHRSRALFTDGDLFLQQSFSQQHVSGSSIPCGWRVRDGLGQMSTDPLAVPPLSLTAFNGNQRWASFTEQKAARVLGDIELSSQRRVDETALSVWKSQWQDSAKRSGNCKSYLIRKLIGNEDRKRKR</sequence>
<dbReference type="KEGG" id="clup:CLUP02_07262"/>
<reference evidence="2" key="1">
    <citation type="journal article" date="2021" name="Mol. Plant Microbe Interact.">
        <title>Complete Genome Sequence of the Plant-Pathogenic Fungus Colletotrichum lupini.</title>
        <authorList>
            <person name="Baroncelli R."/>
            <person name="Pensec F."/>
            <person name="Da Lio D."/>
            <person name="Boufleur T."/>
            <person name="Vicente I."/>
            <person name="Sarrocco S."/>
            <person name="Picot A."/>
            <person name="Baraldi E."/>
            <person name="Sukno S."/>
            <person name="Thon M."/>
            <person name="Le Floch G."/>
        </authorList>
    </citation>
    <scope>NUCLEOTIDE SEQUENCE</scope>
    <source>
        <strain evidence="2">IMI 504893</strain>
    </source>
</reference>
<feature type="compositionally biased region" description="Polar residues" evidence="1">
    <location>
        <begin position="1"/>
        <end position="19"/>
    </location>
</feature>
<dbReference type="GeneID" id="73341267"/>
<protein>
    <submittedName>
        <fullName evidence="2">Uncharacterized protein</fullName>
    </submittedName>
</protein>
<dbReference type="Proteomes" id="UP000830671">
    <property type="component" value="Chromosome 4"/>
</dbReference>
<evidence type="ECO:0000313" key="2">
    <source>
        <dbReference type="EMBL" id="UQC81776.1"/>
    </source>
</evidence>
<keyword evidence="3" id="KW-1185">Reference proteome</keyword>
<gene>
    <name evidence="2" type="ORF">CLUP02_07262</name>
</gene>